<evidence type="ECO:0000259" key="6">
    <source>
        <dbReference type="Pfam" id="PF00462"/>
    </source>
</evidence>
<evidence type="ECO:0000313" key="8">
    <source>
        <dbReference type="Proteomes" id="UP000006310"/>
    </source>
</evidence>
<dbReference type="Pfam" id="PF00462">
    <property type="entry name" value="Glutaredoxin"/>
    <property type="match status" value="1"/>
</dbReference>
<dbReference type="GeneID" id="34526973"/>
<dbReference type="InterPro" id="IPR033658">
    <property type="entry name" value="GRX_PICOT-like"/>
</dbReference>
<dbReference type="AlphaFoldDB" id="J7S7Y7"/>
<dbReference type="GO" id="GO:0005739">
    <property type="term" value="C:mitochondrion"/>
    <property type="evidence" value="ECO:0007669"/>
    <property type="project" value="UniProtKB-ARBA"/>
</dbReference>
<dbReference type="PANTHER" id="PTHR10293:SF16">
    <property type="entry name" value="GLUTAREDOXIN-RELATED PROTEIN 5, MITOCHONDRIAL"/>
    <property type="match status" value="1"/>
</dbReference>
<dbReference type="PANTHER" id="PTHR10293">
    <property type="entry name" value="GLUTAREDOXIN FAMILY MEMBER"/>
    <property type="match status" value="1"/>
</dbReference>
<dbReference type="GO" id="GO:0046872">
    <property type="term" value="F:metal ion binding"/>
    <property type="evidence" value="ECO:0007669"/>
    <property type="project" value="UniProtKB-KW"/>
</dbReference>
<dbReference type="CDD" id="cd03028">
    <property type="entry name" value="GRX_PICOT_like"/>
    <property type="match status" value="1"/>
</dbReference>
<keyword evidence="3" id="KW-0408">Iron</keyword>
<evidence type="ECO:0000256" key="2">
    <source>
        <dbReference type="ARBA" id="ARBA00022723"/>
    </source>
</evidence>
<evidence type="ECO:0000256" key="1">
    <source>
        <dbReference type="ARBA" id="ARBA00022714"/>
    </source>
</evidence>
<keyword evidence="2" id="KW-0479">Metal-binding</keyword>
<reference evidence="8" key="2">
    <citation type="submission" date="2012-08" db="EMBL/GenBank/DDBJ databases">
        <title>Genome sequence of Kazachstania naganishii.</title>
        <authorList>
            <person name="Gordon J.L."/>
            <person name="Armisen D."/>
            <person name="Proux-Wera E."/>
            <person name="OhEigeartaigh S.S."/>
            <person name="Byrne K.P."/>
            <person name="Wolfe K.H."/>
        </authorList>
    </citation>
    <scope>NUCLEOTIDE SEQUENCE [LARGE SCALE GENOMIC DNA]</scope>
    <source>
        <strain evidence="8">ATCC MYA-139 / BCRC 22969 / CBS 8797 / CCRC 22969 / KCTC 17520 / NBRC 10181 / NCYC 3082</strain>
    </source>
</reference>
<dbReference type="InterPro" id="IPR002109">
    <property type="entry name" value="Glutaredoxin"/>
</dbReference>
<evidence type="ECO:0000313" key="7">
    <source>
        <dbReference type="EMBL" id="CCK71249.1"/>
    </source>
</evidence>
<proteinExistence type="predicted"/>
<organism evidence="7 8">
    <name type="scientific">Huiozyma naganishii (strain ATCC MYA-139 / BCRC 22969 / CBS 8797 / KCTC 17520 / NBRC 10181 / NCYC 3082 / Yp74L-3)</name>
    <name type="common">Yeast</name>
    <name type="synonym">Kazachstania naganishii</name>
    <dbReference type="NCBI Taxonomy" id="1071383"/>
    <lineage>
        <taxon>Eukaryota</taxon>
        <taxon>Fungi</taxon>
        <taxon>Dikarya</taxon>
        <taxon>Ascomycota</taxon>
        <taxon>Saccharomycotina</taxon>
        <taxon>Saccharomycetes</taxon>
        <taxon>Saccharomycetales</taxon>
        <taxon>Saccharomycetaceae</taxon>
        <taxon>Huiozyma</taxon>
    </lineage>
</organism>
<sequence>MSLIHVDSRKQLEQIVTALHKGNKHWLVVLYFHTPSDRRCSPVDRIFQDANAKYNDDNMLFLFIDTETHENSGIVDLFHVEQVPYCVILRDGYILQKLAYADLQAFLVTLDECAPIIYNLHADDNRTEQQEHQQKQVGDSENQLGIERLVNAAPVMLFIKGTPSKPKCRFSKQAVELVRASGVRFGFFDVLRNATVRDLVKEHADWPTIPIVYVNGEFQGGLDILRENLAEDPQYFQKRI</sequence>
<dbReference type="STRING" id="1071383.J7S7Y7"/>
<dbReference type="InterPro" id="IPR036249">
    <property type="entry name" value="Thioredoxin-like_sf"/>
</dbReference>
<dbReference type="Gene3D" id="3.40.30.10">
    <property type="entry name" value="Glutaredoxin"/>
    <property type="match status" value="2"/>
</dbReference>
<reference evidence="7 8" key="1">
    <citation type="journal article" date="2011" name="Proc. Natl. Acad. Sci. U.S.A.">
        <title>Evolutionary erosion of yeast sex chromosomes by mating-type switching accidents.</title>
        <authorList>
            <person name="Gordon J.L."/>
            <person name="Armisen D."/>
            <person name="Proux-Wera E."/>
            <person name="Oheigeartaigh S.S."/>
            <person name="Byrne K.P."/>
            <person name="Wolfe K.H."/>
        </authorList>
    </citation>
    <scope>NUCLEOTIDE SEQUENCE [LARGE SCALE GENOMIC DNA]</scope>
    <source>
        <strain evidence="8">ATCC MYA-139 / BCRC 22969 / CBS 8797 / CCRC 22969 / KCTC 17520 / NBRC 10181 / NCYC 3082</strain>
    </source>
</reference>
<dbReference type="PROSITE" id="PS51354">
    <property type="entry name" value="GLUTAREDOXIN_2"/>
    <property type="match status" value="1"/>
</dbReference>
<name>J7S7Y7_HUIN7</name>
<keyword evidence="5" id="KW-0676">Redox-active center</keyword>
<keyword evidence="4" id="KW-0411">Iron-sulfur</keyword>
<feature type="domain" description="Glutaredoxin" evidence="6">
    <location>
        <begin position="155"/>
        <end position="218"/>
    </location>
</feature>
<protein>
    <recommendedName>
        <fullName evidence="6">Glutaredoxin domain-containing protein</fullName>
    </recommendedName>
</protein>
<keyword evidence="8" id="KW-1185">Reference proteome</keyword>
<evidence type="ECO:0000256" key="5">
    <source>
        <dbReference type="ARBA" id="ARBA00023284"/>
    </source>
</evidence>
<evidence type="ECO:0000256" key="4">
    <source>
        <dbReference type="ARBA" id="ARBA00023014"/>
    </source>
</evidence>
<dbReference type="RefSeq" id="XP_022465495.1">
    <property type="nucleotide sequence ID" value="XM_022609061.1"/>
</dbReference>
<dbReference type="EMBL" id="HE978320">
    <property type="protein sequence ID" value="CCK71249.1"/>
    <property type="molecule type" value="Genomic_DNA"/>
</dbReference>
<dbReference type="HOGENOM" id="CLU_026126_12_0_1"/>
<dbReference type="GO" id="GO:0051537">
    <property type="term" value="F:2 iron, 2 sulfur cluster binding"/>
    <property type="evidence" value="ECO:0007669"/>
    <property type="project" value="UniProtKB-KW"/>
</dbReference>
<keyword evidence="1" id="KW-0001">2Fe-2S</keyword>
<dbReference type="Proteomes" id="UP000006310">
    <property type="component" value="Chromosome 7"/>
</dbReference>
<dbReference type="GO" id="GO:0015036">
    <property type="term" value="F:disulfide oxidoreductase activity"/>
    <property type="evidence" value="ECO:0007669"/>
    <property type="project" value="UniProtKB-ARBA"/>
</dbReference>
<dbReference type="InterPro" id="IPR004480">
    <property type="entry name" value="Monothiol_GRX-rel"/>
</dbReference>
<dbReference type="KEGG" id="kng:KNAG_0G01920"/>
<dbReference type="SUPFAM" id="SSF52833">
    <property type="entry name" value="Thioredoxin-like"/>
    <property type="match status" value="2"/>
</dbReference>
<gene>
    <name evidence="7" type="primary">KNAG0G01920</name>
    <name evidence="7" type="ordered locus">KNAG_0G01920</name>
</gene>
<dbReference type="eggNOG" id="KOG0911">
    <property type="taxonomic scope" value="Eukaryota"/>
</dbReference>
<dbReference type="OrthoDB" id="415696at2759"/>
<evidence type="ECO:0000256" key="3">
    <source>
        <dbReference type="ARBA" id="ARBA00023004"/>
    </source>
</evidence>
<accession>J7S7Y7</accession>